<evidence type="ECO:0000256" key="1">
    <source>
        <dbReference type="ARBA" id="ARBA00004651"/>
    </source>
</evidence>
<dbReference type="Gene3D" id="1.20.1740.10">
    <property type="entry name" value="Amino acid/polyamine transporter I"/>
    <property type="match status" value="1"/>
</dbReference>
<evidence type="ECO:0000256" key="7">
    <source>
        <dbReference type="SAM" id="Phobius"/>
    </source>
</evidence>
<dbReference type="InterPro" id="IPR002293">
    <property type="entry name" value="AA/rel_permease1"/>
</dbReference>
<evidence type="ECO:0000256" key="5">
    <source>
        <dbReference type="ARBA" id="ARBA00022989"/>
    </source>
</evidence>
<protein>
    <submittedName>
        <fullName evidence="8">Amino acid permease</fullName>
    </submittedName>
</protein>
<dbReference type="Pfam" id="PF13520">
    <property type="entry name" value="AA_permease_2"/>
    <property type="match status" value="1"/>
</dbReference>
<feature type="transmembrane region" description="Helical" evidence="7">
    <location>
        <begin position="242"/>
        <end position="264"/>
    </location>
</feature>
<reference evidence="8 9" key="3">
    <citation type="submission" date="2023-06" db="EMBL/GenBank/DDBJ databases">
        <authorList>
            <person name="Zeman M."/>
            <person name="Kubasova T."/>
            <person name="Jahodarova E."/>
            <person name="Nykrynova M."/>
            <person name="Rychlik I."/>
        </authorList>
    </citation>
    <scope>NUCLEOTIDE SEQUENCE [LARGE SCALE GENOMIC DNA]</scope>
    <source>
        <strain evidence="8 9">ET39</strain>
    </source>
</reference>
<comment type="caution">
    <text evidence="8">The sequence shown here is derived from an EMBL/GenBank/DDBJ whole genome shotgun (WGS) entry which is preliminary data.</text>
</comment>
<feature type="transmembrane region" description="Helical" evidence="7">
    <location>
        <begin position="161"/>
        <end position="183"/>
    </location>
</feature>
<keyword evidence="4 7" id="KW-0812">Transmembrane</keyword>
<dbReference type="PIRSF" id="PIRSF006060">
    <property type="entry name" value="AA_transporter"/>
    <property type="match status" value="1"/>
</dbReference>
<dbReference type="PANTHER" id="PTHR42770:SF15">
    <property type="entry name" value="GLUTAMATE_GAMMA-AMINOBUTYRATE ANTIPORTER-RELATED"/>
    <property type="match status" value="1"/>
</dbReference>
<gene>
    <name evidence="8" type="ORF">QUV96_10510</name>
</gene>
<dbReference type="RefSeq" id="WP_289608487.1">
    <property type="nucleotide sequence ID" value="NZ_JAUDCG010000067.1"/>
</dbReference>
<feature type="transmembrane region" description="Helical" evidence="7">
    <location>
        <begin position="203"/>
        <end position="221"/>
    </location>
</feature>
<sequence length="418" mass="46427">METKKILWYNLAFMAFSTVWGFGNVVNGYMYFNGIQVIFSWVLMFALYFVPYALMVGELGSAFKNSGGGVSSWIHETIGPKFAYYAGWTYWACHITYIASKASGGLKALSQATSWAFMPNGTDWYDNLDTLIVQALTMVVFLFFCWVASRGLNPLKKLTTIAGSSMFVMSILYIVMMFAAPAINPNGGFQSLDFSWDNIIPQFNLNYFTSLGILVFAVGGCEKISPYVNKVKDPARGFPKGMIALAIMVMVCAILGTIAMGMMFDVELVNADRDTYIANGAYWAFERLGAYYGIGNSLKIIYSICNAIGQFSTLVLSIDAPLRMLLDNEQAREFIPKGLLKKNKHDAYINGIWMVVVLSGAIIVIQSLGDSAAGILKQLTDLNAVCMPLRYLWVFAAYIALRKAGDKFTAEYRFTKNQ</sequence>
<name>A0ABT7UEK3_9FIRM</name>
<feature type="transmembrane region" description="Helical" evidence="7">
    <location>
        <begin position="6"/>
        <end position="26"/>
    </location>
</feature>
<feature type="transmembrane region" description="Helical" evidence="7">
    <location>
        <begin position="381"/>
        <end position="401"/>
    </location>
</feature>
<feature type="transmembrane region" description="Helical" evidence="7">
    <location>
        <begin position="347"/>
        <end position="369"/>
    </location>
</feature>
<reference evidence="8 9" key="2">
    <citation type="submission" date="2023-06" db="EMBL/GenBank/DDBJ databases">
        <title>Identification and characterization of horizontal gene transfer across gut microbiota members of farm animals based on homology search.</title>
        <authorList>
            <person name="Schwarzerova J."/>
            <person name="Nykrynova M."/>
            <person name="Jureckova K."/>
            <person name="Cejkova D."/>
            <person name="Rychlik I."/>
        </authorList>
    </citation>
    <scope>NUCLEOTIDE SEQUENCE [LARGE SCALE GENOMIC DNA]</scope>
    <source>
        <strain evidence="8 9">ET39</strain>
    </source>
</reference>
<feature type="transmembrane region" description="Helical" evidence="7">
    <location>
        <begin position="131"/>
        <end position="149"/>
    </location>
</feature>
<evidence type="ECO:0000256" key="4">
    <source>
        <dbReference type="ARBA" id="ARBA00022692"/>
    </source>
</evidence>
<keyword evidence="5 7" id="KW-1133">Transmembrane helix</keyword>
<feature type="transmembrane region" description="Helical" evidence="7">
    <location>
        <begin position="38"/>
        <end position="55"/>
    </location>
</feature>
<organism evidence="8 9">
    <name type="scientific">Amedibacillus dolichus</name>
    <dbReference type="NCBI Taxonomy" id="31971"/>
    <lineage>
        <taxon>Bacteria</taxon>
        <taxon>Bacillati</taxon>
        <taxon>Bacillota</taxon>
        <taxon>Erysipelotrichia</taxon>
        <taxon>Erysipelotrichales</taxon>
        <taxon>Erysipelotrichaceae</taxon>
        <taxon>Amedibacillus</taxon>
    </lineage>
</organism>
<keyword evidence="6 7" id="KW-0472">Membrane</keyword>
<evidence type="ECO:0000313" key="8">
    <source>
        <dbReference type="EMBL" id="MDM8158060.1"/>
    </source>
</evidence>
<proteinExistence type="predicted"/>
<feature type="transmembrane region" description="Helical" evidence="7">
    <location>
        <begin position="300"/>
        <end position="326"/>
    </location>
</feature>
<dbReference type="PANTHER" id="PTHR42770">
    <property type="entry name" value="AMINO ACID TRANSPORTER-RELATED"/>
    <property type="match status" value="1"/>
</dbReference>
<dbReference type="EMBL" id="JAUDCG010000067">
    <property type="protein sequence ID" value="MDM8158060.1"/>
    <property type="molecule type" value="Genomic_DNA"/>
</dbReference>
<keyword evidence="3" id="KW-1003">Cell membrane</keyword>
<keyword evidence="2" id="KW-0813">Transport</keyword>
<reference evidence="9" key="1">
    <citation type="submission" date="2023-06" db="EMBL/GenBank/DDBJ databases">
        <title>Identification and characterization of horizontal gene transfer across gut microbiota members of farm animals based on homology search.</title>
        <authorList>
            <person name="Zeman M."/>
            <person name="Kubasova T."/>
            <person name="Jahodarova E."/>
            <person name="Nykrynova M."/>
            <person name="Rychlik I."/>
        </authorList>
    </citation>
    <scope>NUCLEOTIDE SEQUENCE [LARGE SCALE GENOMIC DNA]</scope>
    <source>
        <strain evidence="9">ET39</strain>
    </source>
</reference>
<comment type="subcellular location">
    <subcellularLocation>
        <location evidence="1">Cell membrane</location>
        <topology evidence="1">Multi-pass membrane protein</topology>
    </subcellularLocation>
</comment>
<evidence type="ECO:0000256" key="3">
    <source>
        <dbReference type="ARBA" id="ARBA00022475"/>
    </source>
</evidence>
<dbReference type="Proteomes" id="UP001529340">
    <property type="component" value="Unassembled WGS sequence"/>
</dbReference>
<dbReference type="InterPro" id="IPR050367">
    <property type="entry name" value="APC_superfamily"/>
</dbReference>
<evidence type="ECO:0000313" key="9">
    <source>
        <dbReference type="Proteomes" id="UP001529340"/>
    </source>
</evidence>
<feature type="non-terminal residue" evidence="8">
    <location>
        <position position="418"/>
    </location>
</feature>
<evidence type="ECO:0000256" key="2">
    <source>
        <dbReference type="ARBA" id="ARBA00022448"/>
    </source>
</evidence>
<evidence type="ECO:0000256" key="6">
    <source>
        <dbReference type="ARBA" id="ARBA00023136"/>
    </source>
</evidence>
<keyword evidence="9" id="KW-1185">Reference proteome</keyword>
<accession>A0ABT7UEK3</accession>